<keyword evidence="2 7" id="KW-0285">Flavoprotein</keyword>
<dbReference type="PIRSF" id="PIRSF000138">
    <property type="entry name" value="Al-hdrx_acd_dh"/>
    <property type="match status" value="1"/>
</dbReference>
<comment type="caution">
    <text evidence="9">The sequence shown here is derived from an EMBL/GenBank/DDBJ whole genome shotgun (WGS) entry which is preliminary data.</text>
</comment>
<accession>A0A8H6CAG5</accession>
<evidence type="ECO:0000256" key="7">
    <source>
        <dbReference type="PIRSR" id="PIRSR000138-2"/>
    </source>
</evidence>
<dbReference type="InterPro" id="IPR013785">
    <property type="entry name" value="Aldolase_TIM"/>
</dbReference>
<comment type="cofactor">
    <cofactor evidence="1">
        <name>FMN</name>
        <dbReference type="ChEBI" id="CHEBI:58210"/>
    </cofactor>
</comment>
<sequence>MPKVQEHPEQPEGGRKYGAFQAEIYEDGLLKNKLPTVTTDPNKLEEQAKKYLGARSFNYVAGGAGEKSTMDANRLAFRQWKMIPRMLRPTTHRDLRVELFGHKLESPLLIAPVGVQTIFHTDKELGVAEVATEIGVPYILSTASSASIEDVAKASGDGVRFFQLYWPQDDDLTVSLLHRAKSHGYSVLLVTLDTWTLSWRPADLDNAYVPFASGIGDQTGFSDPVFRRKFKQKHNIEVEEDILQASREWEAAVFSGAAHTWEQLELLKKEWDGPIVLKGIQHVDDARMAVQAGVDGIVVSNHGGRQLDGAIGSLEVLPEIVEAVGDQLTVLFDSGIRTGVDIIKALSLGAKGVLIGR</sequence>
<name>A0A8H6CAG5_9LECA</name>
<feature type="binding site" evidence="7">
    <location>
        <position position="59"/>
    </location>
    <ligand>
        <name>glyoxylate</name>
        <dbReference type="ChEBI" id="CHEBI:36655"/>
    </ligand>
</feature>
<dbReference type="Pfam" id="PF01070">
    <property type="entry name" value="FMN_dh"/>
    <property type="match status" value="1"/>
</dbReference>
<feature type="binding site" evidence="7">
    <location>
        <begin position="333"/>
        <end position="337"/>
    </location>
    <ligand>
        <name>FMN</name>
        <dbReference type="ChEBI" id="CHEBI:58210"/>
    </ligand>
</feature>
<evidence type="ECO:0000256" key="5">
    <source>
        <dbReference type="ARBA" id="ARBA00024042"/>
    </source>
</evidence>
<feature type="binding site" evidence="7">
    <location>
        <position position="191"/>
    </location>
    <ligand>
        <name>FMN</name>
        <dbReference type="ChEBI" id="CHEBI:58210"/>
    </ligand>
</feature>
<keyword evidence="4" id="KW-0560">Oxidoreductase</keyword>
<dbReference type="GO" id="GO:0016491">
    <property type="term" value="F:oxidoreductase activity"/>
    <property type="evidence" value="ECO:0007669"/>
    <property type="project" value="UniProtKB-KW"/>
</dbReference>
<feature type="binding site" evidence="7">
    <location>
        <position position="163"/>
    </location>
    <ligand>
        <name>FMN</name>
        <dbReference type="ChEBI" id="CHEBI:58210"/>
    </ligand>
</feature>
<evidence type="ECO:0000313" key="9">
    <source>
        <dbReference type="EMBL" id="KAF6219581.1"/>
    </source>
</evidence>
<feature type="active site" description="Proton acceptor" evidence="6">
    <location>
        <position position="302"/>
    </location>
</feature>
<evidence type="ECO:0000259" key="8">
    <source>
        <dbReference type="PROSITE" id="PS51349"/>
    </source>
</evidence>
<feature type="binding site" evidence="7">
    <location>
        <position position="300"/>
    </location>
    <ligand>
        <name>FMN</name>
        <dbReference type="ChEBI" id="CHEBI:58210"/>
    </ligand>
</feature>
<feature type="binding site" evidence="7">
    <location>
        <position position="302"/>
    </location>
    <ligand>
        <name>glyoxylate</name>
        <dbReference type="ChEBI" id="CHEBI:36655"/>
    </ligand>
</feature>
<evidence type="ECO:0000256" key="4">
    <source>
        <dbReference type="ARBA" id="ARBA00023002"/>
    </source>
</evidence>
<keyword evidence="3 7" id="KW-0288">FMN</keyword>
<feature type="binding site" evidence="7">
    <location>
        <position position="278"/>
    </location>
    <ligand>
        <name>FMN</name>
        <dbReference type="ChEBI" id="CHEBI:58210"/>
    </ligand>
</feature>
<dbReference type="GeneID" id="59332459"/>
<dbReference type="RefSeq" id="XP_037149016.1">
    <property type="nucleotide sequence ID" value="XM_037294969.1"/>
</dbReference>
<dbReference type="GO" id="GO:0010181">
    <property type="term" value="F:FMN binding"/>
    <property type="evidence" value="ECO:0007669"/>
    <property type="project" value="InterPro"/>
</dbReference>
<gene>
    <name evidence="9" type="ORF">HO133_004050</name>
</gene>
<feature type="domain" description="FMN hydroxy acid dehydrogenase" evidence="8">
    <location>
        <begin position="33"/>
        <end position="357"/>
    </location>
</feature>
<dbReference type="FunFam" id="3.20.20.70:FF:000132">
    <property type="entry name" value="FMN dependent dehydrogenase"/>
    <property type="match status" value="1"/>
</dbReference>
<dbReference type="SUPFAM" id="SSF51395">
    <property type="entry name" value="FMN-linked oxidoreductases"/>
    <property type="match status" value="1"/>
</dbReference>
<dbReference type="Gene3D" id="3.20.20.70">
    <property type="entry name" value="Aldolase class I"/>
    <property type="match status" value="1"/>
</dbReference>
<protein>
    <recommendedName>
        <fullName evidence="8">FMN hydroxy acid dehydrogenase domain-containing protein</fullName>
    </recommendedName>
</protein>
<comment type="similarity">
    <text evidence="5">Belongs to the FMN-dependent alpha-hydroxy acid dehydrogenase family.</text>
</comment>
<feature type="binding site" evidence="7">
    <location>
        <position position="165"/>
    </location>
    <ligand>
        <name>glyoxylate</name>
        <dbReference type="ChEBI" id="CHEBI:36655"/>
    </ligand>
</feature>
<dbReference type="PANTHER" id="PTHR10578">
    <property type="entry name" value="S -2-HYDROXY-ACID OXIDASE-RELATED"/>
    <property type="match status" value="1"/>
</dbReference>
<dbReference type="AlphaFoldDB" id="A0A8H6CAG5"/>
<dbReference type="PANTHER" id="PTHR10578:SF86">
    <property type="entry name" value="DEPENDENT DEHYDROGENASE, PUTATIVE (AFU_ORTHOLOGUE AFUA_6G02720)-RELATED"/>
    <property type="match status" value="1"/>
</dbReference>
<dbReference type="PROSITE" id="PS51349">
    <property type="entry name" value="FMN_HYDROXY_ACID_DH_2"/>
    <property type="match status" value="1"/>
</dbReference>
<evidence type="ECO:0000313" key="10">
    <source>
        <dbReference type="Proteomes" id="UP000593566"/>
    </source>
</evidence>
<dbReference type="EMBL" id="JACCJB010000019">
    <property type="protein sequence ID" value="KAF6219581.1"/>
    <property type="molecule type" value="Genomic_DNA"/>
</dbReference>
<keyword evidence="10" id="KW-1185">Reference proteome</keyword>
<feature type="binding site" evidence="7">
    <location>
        <position position="305"/>
    </location>
    <ligand>
        <name>glyoxylate</name>
        <dbReference type="ChEBI" id="CHEBI:36655"/>
    </ligand>
</feature>
<dbReference type="InterPro" id="IPR037396">
    <property type="entry name" value="FMN_HAD"/>
</dbReference>
<dbReference type="PROSITE" id="PS00557">
    <property type="entry name" value="FMN_HYDROXY_ACID_DH_1"/>
    <property type="match status" value="1"/>
</dbReference>
<reference evidence="9 10" key="1">
    <citation type="journal article" date="2020" name="Genomics">
        <title>Complete, high-quality genomes from long-read metagenomic sequencing of two wolf lichen thalli reveals enigmatic genome architecture.</title>
        <authorList>
            <person name="McKenzie S.K."/>
            <person name="Walston R.F."/>
            <person name="Allen J.L."/>
        </authorList>
    </citation>
    <scope>NUCLEOTIDE SEQUENCE [LARGE SCALE GENOMIC DNA]</scope>
    <source>
        <strain evidence="9">WasteWater1</strain>
    </source>
</reference>
<dbReference type="InterPro" id="IPR008259">
    <property type="entry name" value="FMN_hydac_DH_AS"/>
</dbReference>
<evidence type="ECO:0000256" key="2">
    <source>
        <dbReference type="ARBA" id="ARBA00022630"/>
    </source>
</evidence>
<evidence type="ECO:0000256" key="6">
    <source>
        <dbReference type="PIRSR" id="PIRSR000138-1"/>
    </source>
</evidence>
<organism evidence="9 10">
    <name type="scientific">Letharia lupina</name>
    <dbReference type="NCBI Taxonomy" id="560253"/>
    <lineage>
        <taxon>Eukaryota</taxon>
        <taxon>Fungi</taxon>
        <taxon>Dikarya</taxon>
        <taxon>Ascomycota</taxon>
        <taxon>Pezizomycotina</taxon>
        <taxon>Lecanoromycetes</taxon>
        <taxon>OSLEUM clade</taxon>
        <taxon>Lecanoromycetidae</taxon>
        <taxon>Lecanorales</taxon>
        <taxon>Lecanorineae</taxon>
        <taxon>Parmeliaceae</taxon>
        <taxon>Letharia</taxon>
    </lineage>
</organism>
<feature type="binding site" evidence="7">
    <location>
        <begin position="356"/>
        <end position="357"/>
    </location>
    <ligand>
        <name>FMN</name>
        <dbReference type="ChEBI" id="CHEBI:58210"/>
    </ligand>
</feature>
<proteinExistence type="inferred from homology"/>
<feature type="binding site" evidence="7">
    <location>
        <position position="200"/>
    </location>
    <ligand>
        <name>glyoxylate</name>
        <dbReference type="ChEBI" id="CHEBI:36655"/>
    </ligand>
</feature>
<dbReference type="InterPro" id="IPR012133">
    <property type="entry name" value="Alpha-hydoxy_acid_DH_FMN"/>
</dbReference>
<evidence type="ECO:0000256" key="3">
    <source>
        <dbReference type="ARBA" id="ARBA00022643"/>
    </source>
</evidence>
<feature type="binding site" evidence="7">
    <location>
        <begin position="112"/>
        <end position="114"/>
    </location>
    <ligand>
        <name>FMN</name>
        <dbReference type="ChEBI" id="CHEBI:58210"/>
    </ligand>
</feature>
<dbReference type="Proteomes" id="UP000593566">
    <property type="component" value="Unassembled WGS sequence"/>
</dbReference>
<dbReference type="InterPro" id="IPR000262">
    <property type="entry name" value="FMN-dep_DH"/>
</dbReference>
<feature type="binding site" evidence="7">
    <location>
        <position position="141"/>
    </location>
    <ligand>
        <name>FMN</name>
        <dbReference type="ChEBI" id="CHEBI:58210"/>
    </ligand>
</feature>
<evidence type="ECO:0000256" key="1">
    <source>
        <dbReference type="ARBA" id="ARBA00001917"/>
    </source>
</evidence>